<organism evidence="1 2">
    <name type="scientific">Mesorhizobium prunaredense</name>
    <dbReference type="NCBI Taxonomy" id="1631249"/>
    <lineage>
        <taxon>Bacteria</taxon>
        <taxon>Pseudomonadati</taxon>
        <taxon>Pseudomonadota</taxon>
        <taxon>Alphaproteobacteria</taxon>
        <taxon>Hyphomicrobiales</taxon>
        <taxon>Phyllobacteriaceae</taxon>
        <taxon>Mesorhizobium</taxon>
    </lineage>
</organism>
<dbReference type="EMBL" id="FTPD01000044">
    <property type="protein sequence ID" value="SIT57896.1"/>
    <property type="molecule type" value="Genomic_DNA"/>
</dbReference>
<dbReference type="AlphaFoldDB" id="A0A1R3VDA8"/>
<proteinExistence type="predicted"/>
<protein>
    <submittedName>
        <fullName evidence="1">Uncharacterized protein</fullName>
    </submittedName>
</protein>
<keyword evidence="2" id="KW-1185">Reference proteome</keyword>
<evidence type="ECO:0000313" key="2">
    <source>
        <dbReference type="Proteomes" id="UP000188388"/>
    </source>
</evidence>
<gene>
    <name evidence="1" type="ORF">BQ8794_490016</name>
</gene>
<dbReference type="Proteomes" id="UP000188388">
    <property type="component" value="Unassembled WGS sequence"/>
</dbReference>
<accession>A0A1R3VDA8</accession>
<reference evidence="2" key="1">
    <citation type="submission" date="2017-01" db="EMBL/GenBank/DDBJ databases">
        <authorList>
            <person name="Brunel B."/>
        </authorList>
    </citation>
    <scope>NUCLEOTIDE SEQUENCE [LARGE SCALE GENOMIC DNA]</scope>
</reference>
<dbReference type="STRING" id="1631249.BQ8794_490016"/>
<evidence type="ECO:0000313" key="1">
    <source>
        <dbReference type="EMBL" id="SIT57896.1"/>
    </source>
</evidence>
<sequence>MYGSFDPKGRQAALASVQREEGLRGRIGGNNMYSWTTKYMKRCQTG</sequence>
<name>A0A1R3VDA8_9HYPH</name>